<name>A0A8H7D330_9AGAR</name>
<dbReference type="OrthoDB" id="3005190at2759"/>
<dbReference type="InterPro" id="IPR036047">
    <property type="entry name" value="F-box-like_dom_sf"/>
</dbReference>
<dbReference type="Gene3D" id="3.80.10.10">
    <property type="entry name" value="Ribonuclease Inhibitor"/>
    <property type="match status" value="1"/>
</dbReference>
<accession>A0A8H7D330</accession>
<feature type="domain" description="F-box" evidence="1">
    <location>
        <begin position="70"/>
        <end position="118"/>
    </location>
</feature>
<evidence type="ECO:0000259" key="1">
    <source>
        <dbReference type="Pfam" id="PF12937"/>
    </source>
</evidence>
<evidence type="ECO:0000313" key="2">
    <source>
        <dbReference type="EMBL" id="KAF7357597.1"/>
    </source>
</evidence>
<reference evidence="2" key="1">
    <citation type="submission" date="2020-05" db="EMBL/GenBank/DDBJ databases">
        <title>Mycena genomes resolve the evolution of fungal bioluminescence.</title>
        <authorList>
            <person name="Tsai I.J."/>
        </authorList>
    </citation>
    <scope>NUCLEOTIDE SEQUENCE</scope>
    <source>
        <strain evidence="2">160909Yilan</strain>
    </source>
</reference>
<protein>
    <submittedName>
        <fullName evidence="2">F-box domain-containing protein</fullName>
    </submittedName>
</protein>
<keyword evidence="3" id="KW-1185">Reference proteome</keyword>
<gene>
    <name evidence="2" type="ORF">MSAN_01356100</name>
</gene>
<dbReference type="Proteomes" id="UP000623467">
    <property type="component" value="Unassembled WGS sequence"/>
</dbReference>
<dbReference type="SUPFAM" id="SSF81383">
    <property type="entry name" value="F-box domain"/>
    <property type="match status" value="1"/>
</dbReference>
<proteinExistence type="predicted"/>
<dbReference type="Gene3D" id="1.20.1280.50">
    <property type="match status" value="1"/>
</dbReference>
<comment type="caution">
    <text evidence="2">The sequence shown here is derived from an EMBL/GenBank/DDBJ whole genome shotgun (WGS) entry which is preliminary data.</text>
</comment>
<organism evidence="2 3">
    <name type="scientific">Mycena sanguinolenta</name>
    <dbReference type="NCBI Taxonomy" id="230812"/>
    <lineage>
        <taxon>Eukaryota</taxon>
        <taxon>Fungi</taxon>
        <taxon>Dikarya</taxon>
        <taxon>Basidiomycota</taxon>
        <taxon>Agaricomycotina</taxon>
        <taxon>Agaricomycetes</taxon>
        <taxon>Agaricomycetidae</taxon>
        <taxon>Agaricales</taxon>
        <taxon>Marasmiineae</taxon>
        <taxon>Mycenaceae</taxon>
        <taxon>Mycena</taxon>
    </lineage>
</organism>
<sequence>MVLTPASVRAAVLEQTERTRHCSKVDIQRFIEESESNIISLDSKISSLIELRDSQRACVLALRYIISPIRTLPVELLAEIFDLTVENHTHVDDAHRISQVCSYWRRVAHSTPRLWTRRLAVDLREKDFADELKTWLARSAPLPLPIAFVPVTEAIDPDILEAVLKDAPRFSSLEMVPMDTMPSSLVRRVGQCRLHNLVELNLVGTIEDDDTDTTPLSFIAVPRLRKLRISLESTAPQPILPWAQLTNLTVNGASPDVTFGILSQCTSLLQAAVVIPGWPPLPEIKHSILIFNQLHTLVLHFMEFIETSEDIASFFDCLSTPLLRDLELVFMPVQWPQTHFTAFQLRAPTITQLKFTYSESLTSDDVVAAIRNSPSLTHLKINYCDECFDDAFIRTLHYEDGVEPLVPHLQDLSFWSDKANFTEDVLAGMIASRWWSDTELASKATPPAVTRWAHVEFDIEDYEWGPHFMDMLKVIPSDVLRVVF</sequence>
<dbReference type="SUPFAM" id="SSF52047">
    <property type="entry name" value="RNI-like"/>
    <property type="match status" value="1"/>
</dbReference>
<dbReference type="InterPro" id="IPR001810">
    <property type="entry name" value="F-box_dom"/>
</dbReference>
<dbReference type="Pfam" id="PF12937">
    <property type="entry name" value="F-box-like"/>
    <property type="match status" value="1"/>
</dbReference>
<dbReference type="InterPro" id="IPR032675">
    <property type="entry name" value="LRR_dom_sf"/>
</dbReference>
<dbReference type="AlphaFoldDB" id="A0A8H7D330"/>
<evidence type="ECO:0000313" key="3">
    <source>
        <dbReference type="Proteomes" id="UP000623467"/>
    </source>
</evidence>
<dbReference type="EMBL" id="JACAZH010000010">
    <property type="protein sequence ID" value="KAF7357597.1"/>
    <property type="molecule type" value="Genomic_DNA"/>
</dbReference>